<comment type="caution">
    <text evidence="2">The sequence shown here is derived from an EMBL/GenBank/DDBJ whole genome shotgun (WGS) entry which is preliminary data.</text>
</comment>
<keyword evidence="1" id="KW-0812">Transmembrane</keyword>
<feature type="transmembrane region" description="Helical" evidence="1">
    <location>
        <begin position="12"/>
        <end position="35"/>
    </location>
</feature>
<keyword evidence="3" id="KW-1185">Reference proteome</keyword>
<sequence>MTPPLDRPRSVLLTGLTAALLLVLALGTGTVWLWLTDSFPSVLHDAALGVPPFLPGLRPDPRGDSTWAFTLAEDFAALLLVGTVVLRLRSLVVRRPYAGAWQRLGAGWAAVVLGGAVAGVFRGLALARMTAAGPLGWTVHPVAGALAGALWGLALGWIVGLSVALVGNRRLRGLRRLQGFSHGENHRAAGMTRQ</sequence>
<feature type="transmembrane region" description="Helical" evidence="1">
    <location>
        <begin position="145"/>
        <end position="166"/>
    </location>
</feature>
<protein>
    <submittedName>
        <fullName evidence="2">Uncharacterized protein</fullName>
    </submittedName>
</protein>
<evidence type="ECO:0000313" key="3">
    <source>
        <dbReference type="Proteomes" id="UP000248889"/>
    </source>
</evidence>
<feature type="transmembrane region" description="Helical" evidence="1">
    <location>
        <begin position="106"/>
        <end position="125"/>
    </location>
</feature>
<organism evidence="2 3">
    <name type="scientific">Streptacidiphilus pinicola</name>
    <dbReference type="NCBI Taxonomy" id="2219663"/>
    <lineage>
        <taxon>Bacteria</taxon>
        <taxon>Bacillati</taxon>
        <taxon>Actinomycetota</taxon>
        <taxon>Actinomycetes</taxon>
        <taxon>Kitasatosporales</taxon>
        <taxon>Streptomycetaceae</taxon>
        <taxon>Streptacidiphilus</taxon>
    </lineage>
</organism>
<proteinExistence type="predicted"/>
<name>A0A2X0IHZ3_9ACTN</name>
<dbReference type="AlphaFoldDB" id="A0A2X0IHZ3"/>
<evidence type="ECO:0000313" key="2">
    <source>
        <dbReference type="EMBL" id="RAG84187.1"/>
    </source>
</evidence>
<dbReference type="Proteomes" id="UP000248889">
    <property type="component" value="Unassembled WGS sequence"/>
</dbReference>
<evidence type="ECO:0000256" key="1">
    <source>
        <dbReference type="SAM" id="Phobius"/>
    </source>
</evidence>
<reference evidence="2 3" key="1">
    <citation type="submission" date="2018-06" db="EMBL/GenBank/DDBJ databases">
        <title>Streptacidiphilus pinicola sp. nov., isolated from pine grove soil.</title>
        <authorList>
            <person name="Roh S.G."/>
            <person name="Park S."/>
            <person name="Kim M.-K."/>
            <person name="Yun B.-R."/>
            <person name="Park J."/>
            <person name="Kim M.J."/>
            <person name="Kim Y.S."/>
            <person name="Kim S.B."/>
        </authorList>
    </citation>
    <scope>NUCLEOTIDE SEQUENCE [LARGE SCALE GENOMIC DNA]</scope>
    <source>
        <strain evidence="2 3">MMS16-CNU450</strain>
    </source>
</reference>
<keyword evidence="1" id="KW-1133">Transmembrane helix</keyword>
<accession>A0A2X0IHZ3</accession>
<gene>
    <name evidence="2" type="ORF">DN069_18195</name>
</gene>
<dbReference type="OrthoDB" id="3854569at2"/>
<feature type="transmembrane region" description="Helical" evidence="1">
    <location>
        <begin position="67"/>
        <end position="86"/>
    </location>
</feature>
<keyword evidence="1" id="KW-0472">Membrane</keyword>
<dbReference type="EMBL" id="QKYN01000070">
    <property type="protein sequence ID" value="RAG84187.1"/>
    <property type="molecule type" value="Genomic_DNA"/>
</dbReference>
<dbReference type="RefSeq" id="WP_111502080.1">
    <property type="nucleotide sequence ID" value="NZ_QKYN01000070.1"/>
</dbReference>